<evidence type="ECO:0000313" key="2">
    <source>
        <dbReference type="EMBL" id="QSQ19295.1"/>
    </source>
</evidence>
<organism evidence="2 3">
    <name type="scientific">Pyxidicoccus parkwayensis</name>
    <dbReference type="NCBI Taxonomy" id="2813578"/>
    <lineage>
        <taxon>Bacteria</taxon>
        <taxon>Pseudomonadati</taxon>
        <taxon>Myxococcota</taxon>
        <taxon>Myxococcia</taxon>
        <taxon>Myxococcales</taxon>
        <taxon>Cystobacterineae</taxon>
        <taxon>Myxococcaceae</taxon>
        <taxon>Pyxidicoccus</taxon>
    </lineage>
</organism>
<evidence type="ECO:0000256" key="1">
    <source>
        <dbReference type="SAM" id="SignalP"/>
    </source>
</evidence>
<dbReference type="Gene3D" id="1.25.40.10">
    <property type="entry name" value="Tetratricopeptide repeat domain"/>
    <property type="match status" value="1"/>
</dbReference>
<accession>A0ABX7NKL2</accession>
<dbReference type="Proteomes" id="UP000662747">
    <property type="component" value="Chromosome"/>
</dbReference>
<feature type="chain" id="PRO_5047270479" evidence="1">
    <location>
        <begin position="26"/>
        <end position="310"/>
    </location>
</feature>
<reference evidence="2 3" key="1">
    <citation type="submission" date="2021-02" db="EMBL/GenBank/DDBJ databases">
        <title>De Novo genome assembly of isolated myxobacteria.</title>
        <authorList>
            <person name="Stevens D.C."/>
        </authorList>
    </citation>
    <scope>NUCLEOTIDE SEQUENCE [LARGE SCALE GENOMIC DNA]</scope>
    <source>
        <strain evidence="3">SCPEA02</strain>
    </source>
</reference>
<sequence>MQLLTRQWAALAAAVCLLVTARAVAQPVRCNAEVDQALARANGASQKDVAAELDKALALLDKAVGDDASAECHRLMAFSLAWRADVDGVPEAARRGLRRIAIFQLETAVQKNPNDARAWELKAQAEEDLGLYLEGAGTYNALAWVQPKHTFARGARVRLLVKAGKLEEALAAAREWVAAQPEDWEAHLGLGLRLEALGQVEEAIAEFERSTALDEGIDTAPLAHGSLLAKLGRWKEAEAAFARVDAAEYLLGWYSQGVCRVKQGDAKAARAWMNKLEQEEDGGALARRLLTFIKAPGAVPVLGLAAYETR</sequence>
<proteinExistence type="predicted"/>
<evidence type="ECO:0000313" key="3">
    <source>
        <dbReference type="Proteomes" id="UP000662747"/>
    </source>
</evidence>
<feature type="signal peptide" evidence="1">
    <location>
        <begin position="1"/>
        <end position="25"/>
    </location>
</feature>
<keyword evidence="1" id="KW-0732">Signal</keyword>
<keyword evidence="3" id="KW-1185">Reference proteome</keyword>
<dbReference type="SUPFAM" id="SSF48452">
    <property type="entry name" value="TPR-like"/>
    <property type="match status" value="1"/>
</dbReference>
<dbReference type="RefSeq" id="WP_206720882.1">
    <property type="nucleotide sequence ID" value="NZ_CP071090.1"/>
</dbReference>
<dbReference type="EMBL" id="CP071090">
    <property type="protein sequence ID" value="QSQ19295.1"/>
    <property type="molecule type" value="Genomic_DNA"/>
</dbReference>
<dbReference type="Pfam" id="PF13432">
    <property type="entry name" value="TPR_16"/>
    <property type="match status" value="3"/>
</dbReference>
<gene>
    <name evidence="2" type="ORF">JY651_28610</name>
</gene>
<protein>
    <submittedName>
        <fullName evidence="2">Tetratricopeptide repeat protein</fullName>
    </submittedName>
</protein>
<name>A0ABX7NKL2_9BACT</name>
<dbReference type="InterPro" id="IPR011990">
    <property type="entry name" value="TPR-like_helical_dom_sf"/>
</dbReference>